<dbReference type="Pfam" id="PF01925">
    <property type="entry name" value="TauE"/>
    <property type="match status" value="1"/>
</dbReference>
<feature type="transmembrane region" description="Helical" evidence="5">
    <location>
        <begin position="51"/>
        <end position="72"/>
    </location>
</feature>
<evidence type="ECO:0000256" key="3">
    <source>
        <dbReference type="ARBA" id="ARBA00022989"/>
    </source>
</evidence>
<dbReference type="PANTHER" id="PTHR43483:SF3">
    <property type="entry name" value="MEMBRANE TRANSPORTER PROTEIN HI_0806-RELATED"/>
    <property type="match status" value="1"/>
</dbReference>
<organism evidence="6 7">
    <name type="scientific">Desulfurobacterium indicum</name>
    <dbReference type="NCBI Taxonomy" id="1914305"/>
    <lineage>
        <taxon>Bacteria</taxon>
        <taxon>Pseudomonadati</taxon>
        <taxon>Aquificota</taxon>
        <taxon>Aquificia</taxon>
        <taxon>Desulfurobacteriales</taxon>
        <taxon>Desulfurobacteriaceae</taxon>
        <taxon>Desulfurobacterium</taxon>
    </lineage>
</organism>
<evidence type="ECO:0000313" key="6">
    <source>
        <dbReference type="EMBL" id="OMH39913.1"/>
    </source>
</evidence>
<dbReference type="EMBL" id="MOEN01000039">
    <property type="protein sequence ID" value="OMH39913.1"/>
    <property type="molecule type" value="Genomic_DNA"/>
</dbReference>
<dbReference type="RefSeq" id="WP_076713584.1">
    <property type="nucleotide sequence ID" value="NZ_MOEN01000039.1"/>
</dbReference>
<keyword evidence="3 5" id="KW-1133">Transmembrane helix</keyword>
<proteinExistence type="inferred from homology"/>
<keyword evidence="2 5" id="KW-0812">Transmembrane</keyword>
<dbReference type="InterPro" id="IPR002781">
    <property type="entry name" value="TM_pro_TauE-like"/>
</dbReference>
<keyword evidence="5" id="KW-1003">Cell membrane</keyword>
<feature type="non-terminal residue" evidence="6">
    <location>
        <position position="1"/>
    </location>
</feature>
<feature type="transmembrane region" description="Helical" evidence="5">
    <location>
        <begin position="222"/>
        <end position="240"/>
    </location>
</feature>
<dbReference type="GO" id="GO:0005886">
    <property type="term" value="C:plasma membrane"/>
    <property type="evidence" value="ECO:0007669"/>
    <property type="project" value="UniProtKB-SubCell"/>
</dbReference>
<feature type="transmembrane region" description="Helical" evidence="5">
    <location>
        <begin position="181"/>
        <end position="202"/>
    </location>
</feature>
<evidence type="ECO:0000313" key="7">
    <source>
        <dbReference type="Proteomes" id="UP000187408"/>
    </source>
</evidence>
<reference evidence="6 7" key="1">
    <citation type="submission" date="2016-10" db="EMBL/GenBank/DDBJ databases">
        <title>Genome sequence of a sulfur-reducing bacterium Desulfurobacterium indicum K6013.</title>
        <authorList>
            <person name="Cao J."/>
            <person name="Shao Z."/>
            <person name="Alain K."/>
            <person name="Jebbar M."/>
        </authorList>
    </citation>
    <scope>NUCLEOTIDE SEQUENCE [LARGE SCALE GENOMIC DNA]</scope>
    <source>
        <strain evidence="6 7">K6013</strain>
    </source>
</reference>
<evidence type="ECO:0000256" key="5">
    <source>
        <dbReference type="RuleBase" id="RU363041"/>
    </source>
</evidence>
<comment type="subcellular location">
    <subcellularLocation>
        <location evidence="5">Cell membrane</location>
        <topology evidence="5">Multi-pass membrane protein</topology>
    </subcellularLocation>
    <subcellularLocation>
        <location evidence="1">Membrane</location>
        <topology evidence="1">Multi-pass membrane protein</topology>
    </subcellularLocation>
</comment>
<dbReference type="PANTHER" id="PTHR43483">
    <property type="entry name" value="MEMBRANE TRANSPORTER PROTEIN HI_0806-RELATED"/>
    <property type="match status" value="1"/>
</dbReference>
<keyword evidence="7" id="KW-1185">Reference proteome</keyword>
<dbReference type="STRING" id="1914305.BLW93_08070"/>
<feature type="transmembrane region" description="Helical" evidence="5">
    <location>
        <begin position="117"/>
        <end position="141"/>
    </location>
</feature>
<evidence type="ECO:0000256" key="1">
    <source>
        <dbReference type="ARBA" id="ARBA00004141"/>
    </source>
</evidence>
<protein>
    <recommendedName>
        <fullName evidence="5">Probable membrane transporter protein</fullName>
    </recommendedName>
</protein>
<dbReference type="OrthoDB" id="457670at2"/>
<feature type="transmembrane region" description="Helical" evidence="5">
    <location>
        <begin position="78"/>
        <end position="96"/>
    </location>
</feature>
<keyword evidence="4 5" id="KW-0472">Membrane</keyword>
<accession>A0A1R1MJH2</accession>
<sequence>RLRKNFRICSPGGTPNGLHKIIDTTTSLACMTTLSTSAYHHIKEKFFRREIFFALVAGAIPGVFAGSAMTTVFLPHHVTKILFAFFFIFMSFKMLLKKNGNGEEIISSLPSAKVIAIIGFFAGFIASMLGVGGGALITPLLHSFARIPIKEAMATNTGVVFFNSLFSTLNYIVYGWKYTKLPFFLGDVYLPALIFMIPFIFVGIKMGVKVMHNSHPEKLRRIFSIVLLLVALNIVIKTLGR</sequence>
<evidence type="ECO:0000256" key="2">
    <source>
        <dbReference type="ARBA" id="ARBA00022692"/>
    </source>
</evidence>
<dbReference type="Proteomes" id="UP000187408">
    <property type="component" value="Unassembled WGS sequence"/>
</dbReference>
<gene>
    <name evidence="6" type="ORF">BLW93_08070</name>
</gene>
<evidence type="ECO:0000256" key="4">
    <source>
        <dbReference type="ARBA" id="ARBA00023136"/>
    </source>
</evidence>
<comment type="caution">
    <text evidence="6">The sequence shown here is derived from an EMBL/GenBank/DDBJ whole genome shotgun (WGS) entry which is preliminary data.</text>
</comment>
<comment type="similarity">
    <text evidence="5">Belongs to the 4-toluene sulfonate uptake permease (TSUP) (TC 2.A.102) family.</text>
</comment>
<feature type="transmembrane region" description="Helical" evidence="5">
    <location>
        <begin position="153"/>
        <end position="174"/>
    </location>
</feature>
<name>A0A1R1MJH2_9BACT</name>
<dbReference type="AlphaFoldDB" id="A0A1R1MJH2"/>